<dbReference type="GO" id="GO:0004503">
    <property type="term" value="F:tyrosinase activity"/>
    <property type="evidence" value="ECO:0007669"/>
    <property type="project" value="UniProtKB-EC"/>
</dbReference>
<dbReference type="OrthoDB" id="6132182at2759"/>
<dbReference type="InterPro" id="IPR008922">
    <property type="entry name" value="Di-copper_centre_dom_sf"/>
</dbReference>
<comment type="catalytic activity">
    <reaction evidence="9">
        <text>2 L-dopa + O2 = 2 L-dopaquinone + 2 H2O</text>
        <dbReference type="Rhea" id="RHEA:34287"/>
        <dbReference type="ChEBI" id="CHEBI:15377"/>
        <dbReference type="ChEBI" id="CHEBI:15379"/>
        <dbReference type="ChEBI" id="CHEBI:57504"/>
        <dbReference type="ChEBI" id="CHEBI:57924"/>
        <dbReference type="EC" id="1.14.18.1"/>
    </reaction>
</comment>
<keyword evidence="4" id="KW-0479">Metal-binding</keyword>
<comment type="similarity">
    <text evidence="2">Belongs to the tyrosinase family.</text>
</comment>
<evidence type="ECO:0000256" key="10">
    <source>
        <dbReference type="ARBA" id="ARBA00048881"/>
    </source>
</evidence>
<sequence>MSKPKHTRDGIVRGIDGRDQDGSLFLRLDVRNMKSNYPDQWNLFMLGLDQLQTSDQGDPYSYYGIASIHGRPYRTHLDAPGIAGKIGTTGYCPHILHSRIQTIAEHAPSNQIDRWRWAAHSFRIPYWDWSQGDRSGEVPDFFMTETIMVETPEGRRMQMWNPLYKFDFKPVPAQGFDGKASSWPASDNDWEDSRQSEFALSFRNMRRQIQDQVALAFRQTTLNGFWKAIEEVHGWVHGAIGGGYSAEQGGKGHMWPLEYSSYEPLFWLHHANVDRLFALYQTQNPTLTLQRSNVGTAGNVFVADHTEVDGNTPLLPFRISPGVFWTTNEAMNWRRFGYDYAETRNTDPAAARATVAQLFSGTARERLASGQMNGVFATQDSLLDDADDSAAAYTDWNIKAAAAPEFLPASFSVQFSLVGDFSSDKATNVGMWAVLMPGGHGEDELVGSAGEEKIMGGVSAAERTRSGTVSLTSSLLDQVESGALESLDERDVVPFLKDKLSWKVYSGDGVQLPNTFMDAFRIEVTSQTARVPSDPDEAIEYRNGTVSHIEVTAGKKGGVD</sequence>
<evidence type="ECO:0000259" key="12">
    <source>
        <dbReference type="Pfam" id="PF18132"/>
    </source>
</evidence>
<evidence type="ECO:0000256" key="8">
    <source>
        <dbReference type="ARBA" id="ARBA00023101"/>
    </source>
</evidence>
<dbReference type="InterPro" id="IPR050316">
    <property type="entry name" value="Tyrosinase/Hemocyanin"/>
</dbReference>
<dbReference type="AlphaFoldDB" id="A0A9P4WAB7"/>
<evidence type="ECO:0000256" key="2">
    <source>
        <dbReference type="ARBA" id="ARBA00009928"/>
    </source>
</evidence>
<dbReference type="EMBL" id="SWKU01000012">
    <property type="protein sequence ID" value="KAF3001808.1"/>
    <property type="molecule type" value="Genomic_DNA"/>
</dbReference>
<feature type="domain" description="Tyrosinase copper-binding" evidence="11">
    <location>
        <begin position="114"/>
        <end position="282"/>
    </location>
</feature>
<dbReference type="Gene3D" id="1.10.1280.10">
    <property type="entry name" value="Di-copper center containing domain from catechol oxidase"/>
    <property type="match status" value="1"/>
</dbReference>
<reference evidence="13" key="1">
    <citation type="submission" date="2019-04" db="EMBL/GenBank/DDBJ databases">
        <title>Sequencing of skin fungus with MAO and IRED activity.</title>
        <authorList>
            <person name="Marsaioli A.J."/>
            <person name="Bonatto J.M.C."/>
            <person name="Reis Junior O."/>
        </authorList>
    </citation>
    <scope>NUCLEOTIDE SEQUENCE</scope>
    <source>
        <strain evidence="13">30M1</strain>
    </source>
</reference>
<protein>
    <recommendedName>
        <fullName evidence="3">tyrosinase</fullName>
        <ecNumber evidence="3">1.14.18.1</ecNumber>
    </recommendedName>
</protein>
<dbReference type="InterPro" id="IPR041640">
    <property type="entry name" value="Tyrosinase_C"/>
</dbReference>
<dbReference type="PANTHER" id="PTHR11474">
    <property type="entry name" value="TYROSINASE FAMILY MEMBER"/>
    <property type="match status" value="1"/>
</dbReference>
<keyword evidence="7" id="KW-0503">Monooxygenase</keyword>
<gene>
    <name evidence="13" type="ORF">E8E13_002868</name>
</gene>
<evidence type="ECO:0000256" key="5">
    <source>
        <dbReference type="ARBA" id="ARBA00023002"/>
    </source>
</evidence>
<evidence type="ECO:0000256" key="3">
    <source>
        <dbReference type="ARBA" id="ARBA00011906"/>
    </source>
</evidence>
<dbReference type="InterPro" id="IPR002227">
    <property type="entry name" value="Tyrosinase_Cu-bd"/>
</dbReference>
<feature type="domain" description="Tyrosinase C-terminal" evidence="12">
    <location>
        <begin position="395"/>
        <end position="524"/>
    </location>
</feature>
<dbReference type="SUPFAM" id="SSF48056">
    <property type="entry name" value="Di-copper centre-containing domain"/>
    <property type="match status" value="1"/>
</dbReference>
<evidence type="ECO:0000256" key="6">
    <source>
        <dbReference type="ARBA" id="ARBA00023008"/>
    </source>
</evidence>
<dbReference type="PANTHER" id="PTHR11474:SF76">
    <property type="entry name" value="SHKT DOMAIN-CONTAINING PROTEIN"/>
    <property type="match status" value="1"/>
</dbReference>
<comment type="caution">
    <text evidence="13">The sequence shown here is derived from an EMBL/GenBank/DDBJ whole genome shotgun (WGS) entry which is preliminary data.</text>
</comment>
<keyword evidence="8" id="KW-0470">Melanin biosynthesis</keyword>
<comment type="cofactor">
    <cofactor evidence="1">
        <name>Cu(2+)</name>
        <dbReference type="ChEBI" id="CHEBI:29036"/>
    </cofactor>
</comment>
<evidence type="ECO:0000313" key="14">
    <source>
        <dbReference type="Proteomes" id="UP000801428"/>
    </source>
</evidence>
<evidence type="ECO:0000259" key="11">
    <source>
        <dbReference type="Pfam" id="PF00264"/>
    </source>
</evidence>
<evidence type="ECO:0000256" key="7">
    <source>
        <dbReference type="ARBA" id="ARBA00023033"/>
    </source>
</evidence>
<name>A0A9P4WAB7_CURKU</name>
<dbReference type="Pfam" id="PF00264">
    <property type="entry name" value="Tyrosinase"/>
    <property type="match status" value="1"/>
</dbReference>
<evidence type="ECO:0000256" key="1">
    <source>
        <dbReference type="ARBA" id="ARBA00001973"/>
    </source>
</evidence>
<comment type="catalytic activity">
    <reaction evidence="10">
        <text>L-tyrosine + O2 = L-dopaquinone + H2O</text>
        <dbReference type="Rhea" id="RHEA:18117"/>
        <dbReference type="ChEBI" id="CHEBI:15377"/>
        <dbReference type="ChEBI" id="CHEBI:15379"/>
        <dbReference type="ChEBI" id="CHEBI:57924"/>
        <dbReference type="ChEBI" id="CHEBI:58315"/>
        <dbReference type="EC" id="1.14.18.1"/>
    </reaction>
</comment>
<dbReference type="EC" id="1.14.18.1" evidence="3"/>
<evidence type="ECO:0000256" key="4">
    <source>
        <dbReference type="ARBA" id="ARBA00022723"/>
    </source>
</evidence>
<dbReference type="GO" id="GO:0042438">
    <property type="term" value="P:melanin biosynthetic process"/>
    <property type="evidence" value="ECO:0007669"/>
    <property type="project" value="UniProtKB-KW"/>
</dbReference>
<dbReference type="GO" id="GO:0046872">
    <property type="term" value="F:metal ion binding"/>
    <property type="evidence" value="ECO:0007669"/>
    <property type="project" value="UniProtKB-KW"/>
</dbReference>
<organism evidence="13 14">
    <name type="scientific">Curvularia kusanoi</name>
    <name type="common">Cochliobolus kusanoi</name>
    <dbReference type="NCBI Taxonomy" id="90978"/>
    <lineage>
        <taxon>Eukaryota</taxon>
        <taxon>Fungi</taxon>
        <taxon>Dikarya</taxon>
        <taxon>Ascomycota</taxon>
        <taxon>Pezizomycotina</taxon>
        <taxon>Dothideomycetes</taxon>
        <taxon>Pleosporomycetidae</taxon>
        <taxon>Pleosporales</taxon>
        <taxon>Pleosporineae</taxon>
        <taxon>Pleosporaceae</taxon>
        <taxon>Curvularia</taxon>
    </lineage>
</organism>
<dbReference type="Proteomes" id="UP000801428">
    <property type="component" value="Unassembled WGS sequence"/>
</dbReference>
<keyword evidence="14" id="KW-1185">Reference proteome</keyword>
<evidence type="ECO:0000256" key="9">
    <source>
        <dbReference type="ARBA" id="ARBA00048233"/>
    </source>
</evidence>
<evidence type="ECO:0000313" key="13">
    <source>
        <dbReference type="EMBL" id="KAF3001808.1"/>
    </source>
</evidence>
<accession>A0A9P4WAB7</accession>
<dbReference type="Pfam" id="PF18132">
    <property type="entry name" value="Tyrosinase_C"/>
    <property type="match status" value="1"/>
</dbReference>
<keyword evidence="6" id="KW-0186">Copper</keyword>
<proteinExistence type="inferred from homology"/>
<keyword evidence="5" id="KW-0560">Oxidoreductase</keyword>